<dbReference type="Proteomes" id="UP000267821">
    <property type="component" value="Unassembled WGS sequence"/>
</dbReference>
<dbReference type="InterPro" id="IPR013945">
    <property type="entry name" value="Pkr1"/>
</dbReference>
<dbReference type="PANTHER" id="PTHR28251">
    <property type="entry name" value="V-TYPE ATPASE ASSEMBLY FACTOR PKR1"/>
    <property type="match status" value="1"/>
</dbReference>
<dbReference type="GO" id="GO:0005789">
    <property type="term" value="C:endoplasmic reticulum membrane"/>
    <property type="evidence" value="ECO:0007669"/>
    <property type="project" value="TreeGrafter"/>
</dbReference>
<sequence>MASFFHDLWASVFIPGTTPALALATNVTFFLLQIILLILLYATLSYHFIAMNILCAGLWGGINWFVKEVEEFKIAEEAKKLESEKDDLRKDKKQSGKTGILRDALEPKKNI</sequence>
<gene>
    <name evidence="3" type="ORF">L211DRAFT_836556</name>
</gene>
<feature type="compositionally biased region" description="Basic and acidic residues" evidence="1">
    <location>
        <begin position="83"/>
        <end position="94"/>
    </location>
</feature>
<dbReference type="AlphaFoldDB" id="A0A3N4LUI6"/>
<dbReference type="GO" id="GO:0070072">
    <property type="term" value="P:vacuolar proton-transporting V-type ATPase complex assembly"/>
    <property type="evidence" value="ECO:0007669"/>
    <property type="project" value="InterPro"/>
</dbReference>
<dbReference type="STRING" id="1051890.A0A3N4LUI6"/>
<keyword evidence="2" id="KW-0472">Membrane</keyword>
<dbReference type="PANTHER" id="PTHR28251:SF1">
    <property type="entry name" value="V-TYPE ATPASE ASSEMBLY FACTOR PKR1"/>
    <property type="match status" value="1"/>
</dbReference>
<feature type="transmembrane region" description="Helical" evidence="2">
    <location>
        <begin position="48"/>
        <end position="66"/>
    </location>
</feature>
<accession>A0A3N4LUI6</accession>
<feature type="transmembrane region" description="Helical" evidence="2">
    <location>
        <begin position="20"/>
        <end position="41"/>
    </location>
</feature>
<dbReference type="Pfam" id="PF08636">
    <property type="entry name" value="Pkr1"/>
    <property type="match status" value="1"/>
</dbReference>
<evidence type="ECO:0000313" key="4">
    <source>
        <dbReference type="Proteomes" id="UP000267821"/>
    </source>
</evidence>
<organism evidence="3 4">
    <name type="scientific">Terfezia boudieri ATCC MYA-4762</name>
    <dbReference type="NCBI Taxonomy" id="1051890"/>
    <lineage>
        <taxon>Eukaryota</taxon>
        <taxon>Fungi</taxon>
        <taxon>Dikarya</taxon>
        <taxon>Ascomycota</taxon>
        <taxon>Pezizomycotina</taxon>
        <taxon>Pezizomycetes</taxon>
        <taxon>Pezizales</taxon>
        <taxon>Pezizaceae</taxon>
        <taxon>Terfezia</taxon>
    </lineage>
</organism>
<protein>
    <submittedName>
        <fullName evidence="3">Pkr1-domain-containing protein</fullName>
    </submittedName>
</protein>
<name>A0A3N4LUI6_9PEZI</name>
<dbReference type="InParanoid" id="A0A3N4LUI6"/>
<keyword evidence="4" id="KW-1185">Reference proteome</keyword>
<reference evidence="3 4" key="1">
    <citation type="journal article" date="2018" name="Nat. Ecol. Evol.">
        <title>Pezizomycetes genomes reveal the molecular basis of ectomycorrhizal truffle lifestyle.</title>
        <authorList>
            <person name="Murat C."/>
            <person name="Payen T."/>
            <person name="Noel B."/>
            <person name="Kuo A."/>
            <person name="Morin E."/>
            <person name="Chen J."/>
            <person name="Kohler A."/>
            <person name="Krizsan K."/>
            <person name="Balestrini R."/>
            <person name="Da Silva C."/>
            <person name="Montanini B."/>
            <person name="Hainaut M."/>
            <person name="Levati E."/>
            <person name="Barry K.W."/>
            <person name="Belfiori B."/>
            <person name="Cichocki N."/>
            <person name="Clum A."/>
            <person name="Dockter R.B."/>
            <person name="Fauchery L."/>
            <person name="Guy J."/>
            <person name="Iotti M."/>
            <person name="Le Tacon F."/>
            <person name="Lindquist E.A."/>
            <person name="Lipzen A."/>
            <person name="Malagnac F."/>
            <person name="Mello A."/>
            <person name="Molinier V."/>
            <person name="Miyauchi S."/>
            <person name="Poulain J."/>
            <person name="Riccioni C."/>
            <person name="Rubini A."/>
            <person name="Sitrit Y."/>
            <person name="Splivallo R."/>
            <person name="Traeger S."/>
            <person name="Wang M."/>
            <person name="Zifcakova L."/>
            <person name="Wipf D."/>
            <person name="Zambonelli A."/>
            <person name="Paolocci F."/>
            <person name="Nowrousian M."/>
            <person name="Ottonello S."/>
            <person name="Baldrian P."/>
            <person name="Spatafora J.W."/>
            <person name="Henrissat B."/>
            <person name="Nagy L.G."/>
            <person name="Aury J.M."/>
            <person name="Wincker P."/>
            <person name="Grigoriev I.V."/>
            <person name="Bonfante P."/>
            <person name="Martin F.M."/>
        </authorList>
    </citation>
    <scope>NUCLEOTIDE SEQUENCE [LARGE SCALE GENOMIC DNA]</scope>
    <source>
        <strain evidence="3 4">ATCC MYA-4762</strain>
    </source>
</reference>
<keyword evidence="2" id="KW-1133">Transmembrane helix</keyword>
<evidence type="ECO:0000256" key="2">
    <source>
        <dbReference type="SAM" id="Phobius"/>
    </source>
</evidence>
<dbReference type="FunCoup" id="A0A3N4LUI6">
    <property type="interactions" value="21"/>
</dbReference>
<dbReference type="EMBL" id="ML121538">
    <property type="protein sequence ID" value="RPB25229.1"/>
    <property type="molecule type" value="Genomic_DNA"/>
</dbReference>
<proteinExistence type="predicted"/>
<evidence type="ECO:0000256" key="1">
    <source>
        <dbReference type="SAM" id="MobiDB-lite"/>
    </source>
</evidence>
<evidence type="ECO:0000313" key="3">
    <source>
        <dbReference type="EMBL" id="RPB25229.1"/>
    </source>
</evidence>
<keyword evidence="2" id="KW-0812">Transmembrane</keyword>
<feature type="region of interest" description="Disordered" evidence="1">
    <location>
        <begin position="83"/>
        <end position="111"/>
    </location>
</feature>